<dbReference type="Proteomes" id="UP000075578">
    <property type="component" value="Unassembled WGS sequence"/>
</dbReference>
<dbReference type="PANTHER" id="PTHR44591:SF3">
    <property type="entry name" value="RESPONSE REGULATORY DOMAIN-CONTAINING PROTEIN"/>
    <property type="match status" value="1"/>
</dbReference>
<evidence type="ECO:0000313" key="5">
    <source>
        <dbReference type="Proteomes" id="UP000075578"/>
    </source>
</evidence>
<dbReference type="SUPFAM" id="SSF52172">
    <property type="entry name" value="CheY-like"/>
    <property type="match status" value="1"/>
</dbReference>
<accession>A0A150JA93</accession>
<dbReference type="Pfam" id="PF00072">
    <property type="entry name" value="Response_reg"/>
    <property type="match status" value="1"/>
</dbReference>
<proteinExistence type="predicted"/>
<name>A0A150JA93_9EURY</name>
<feature type="modified residue" description="4-aspartylphosphate" evidence="2">
    <location>
        <position position="56"/>
    </location>
</feature>
<dbReference type="InterPro" id="IPR008553">
    <property type="entry name" value="DUF835"/>
</dbReference>
<organism evidence="4 5">
    <name type="scientific">Candidatus Methanofastidiosum methylothiophilum</name>
    <dbReference type="NCBI Taxonomy" id="1705564"/>
    <lineage>
        <taxon>Archaea</taxon>
        <taxon>Methanobacteriati</taxon>
        <taxon>Methanobacteriota</taxon>
        <taxon>Stenosarchaea group</taxon>
        <taxon>Candidatus Methanofastidiosia</taxon>
        <taxon>Candidatus Methanofastidiosales</taxon>
        <taxon>Candidatus Methanofastidiosaceae</taxon>
        <taxon>Candidatus Methanofastidiosum</taxon>
    </lineage>
</organism>
<feature type="domain" description="Response regulatory" evidence="3">
    <location>
        <begin position="7"/>
        <end position="121"/>
    </location>
</feature>
<sequence length="448" mass="51687">MEKSEFNILIVDDEINIRESLKIILETEGYKVLTAESGESGIKEFQNNRIDLVLLDLKMKGMSGEETLKKIKELNPDTMVVILTGHATLDSSIEAIKYGAYDYLKKPVSVEDIRRLVFKAYDRWKLASLVKHYNIELRQRYVKRNKELLSVITLAERLREIDSLEKGAKLIVDAINEAGGFDKVTFFLEEHNGNSKILSKKGFGHKQEAELKEIYQKFKSKNTNGFKSDNYFFSPIYFEKDIIGAIYVEKLDTKLEQEDETLIRLISGEATPFLLRFKYNILTNGEEEAPFPIKYEIPIGKSFIVYEKKYDKSFEIFKDLVTHNISGLAITRTPPESIKQTYTLEKTPFIWLSKIEGPNSISPLYLNSLINLITDFISKGKDSVIILEGLEYLISQNNFDIVLKFIQALRDYILIENSRLIIPLNKDTFSQKEIAQLEKEIEVLKLQN</sequence>
<dbReference type="InterPro" id="IPR050595">
    <property type="entry name" value="Bact_response_regulator"/>
</dbReference>
<reference evidence="4 5" key="1">
    <citation type="journal article" date="2016" name="ISME J.">
        <title>Chasing the elusive Euryarchaeota class WSA2: genomes reveal a uniquely fastidious methyl-reducing methanogen.</title>
        <authorList>
            <person name="Nobu M.K."/>
            <person name="Narihiro T."/>
            <person name="Kuroda K."/>
            <person name="Mei R."/>
            <person name="Liu W.T."/>
        </authorList>
    </citation>
    <scope>NUCLEOTIDE SEQUENCE [LARGE SCALE GENOMIC DNA]</scope>
    <source>
        <strain evidence="4">U1lsi0528_Bin089</strain>
    </source>
</reference>
<keyword evidence="1 2" id="KW-0597">Phosphoprotein</keyword>
<dbReference type="PANTHER" id="PTHR44591">
    <property type="entry name" value="STRESS RESPONSE REGULATOR PROTEIN 1"/>
    <property type="match status" value="1"/>
</dbReference>
<evidence type="ECO:0000259" key="3">
    <source>
        <dbReference type="PROSITE" id="PS50110"/>
    </source>
</evidence>
<evidence type="ECO:0000256" key="1">
    <source>
        <dbReference type="ARBA" id="ARBA00022553"/>
    </source>
</evidence>
<gene>
    <name evidence="4" type="ORF">AMQ74_00131</name>
</gene>
<dbReference type="InterPro" id="IPR011006">
    <property type="entry name" value="CheY-like_superfamily"/>
</dbReference>
<dbReference type="InterPro" id="IPR001789">
    <property type="entry name" value="Sig_transdc_resp-reg_receiver"/>
</dbReference>
<dbReference type="Gene3D" id="3.40.50.2300">
    <property type="match status" value="1"/>
</dbReference>
<dbReference type="SMART" id="SM00448">
    <property type="entry name" value="REC"/>
    <property type="match status" value="1"/>
</dbReference>
<protein>
    <submittedName>
        <fullName evidence="4">Acetoacetate metabolism regulatory protein AtoC</fullName>
    </submittedName>
</protein>
<dbReference type="EMBL" id="LNGD01000004">
    <property type="protein sequence ID" value="KYC54162.1"/>
    <property type="molecule type" value="Genomic_DNA"/>
</dbReference>
<dbReference type="AlphaFoldDB" id="A0A150JA93"/>
<dbReference type="PROSITE" id="PS50110">
    <property type="entry name" value="RESPONSE_REGULATORY"/>
    <property type="match status" value="1"/>
</dbReference>
<evidence type="ECO:0000313" key="4">
    <source>
        <dbReference type="EMBL" id="KYC54162.1"/>
    </source>
</evidence>
<comment type="caution">
    <text evidence="4">The sequence shown here is derived from an EMBL/GenBank/DDBJ whole genome shotgun (WGS) entry which is preliminary data.</text>
</comment>
<evidence type="ECO:0000256" key="2">
    <source>
        <dbReference type="PROSITE-ProRule" id="PRU00169"/>
    </source>
</evidence>
<dbReference type="Pfam" id="PF05763">
    <property type="entry name" value="DUF835"/>
    <property type="match status" value="1"/>
</dbReference>
<dbReference type="GO" id="GO:0000160">
    <property type="term" value="P:phosphorelay signal transduction system"/>
    <property type="evidence" value="ECO:0007669"/>
    <property type="project" value="InterPro"/>
</dbReference>